<dbReference type="AlphaFoldDB" id="A0A1I7UYG6"/>
<dbReference type="STRING" id="1561998.A0A1I7UYG6"/>
<feature type="repeat" description="Solcar" evidence="8">
    <location>
        <begin position="3"/>
        <end position="103"/>
    </location>
</feature>
<evidence type="ECO:0000313" key="12">
    <source>
        <dbReference type="WBParaSite" id="Csp11.Scaffold630.g20601.t1"/>
    </source>
</evidence>
<evidence type="ECO:0000313" key="11">
    <source>
        <dbReference type="Proteomes" id="UP000095282"/>
    </source>
</evidence>
<evidence type="ECO:0000256" key="4">
    <source>
        <dbReference type="ARBA" id="ARBA00022692"/>
    </source>
</evidence>
<evidence type="ECO:0000256" key="9">
    <source>
        <dbReference type="RuleBase" id="RU000488"/>
    </source>
</evidence>
<dbReference type="PANTHER" id="PTHR45618">
    <property type="entry name" value="MITOCHONDRIAL DICARBOXYLATE CARRIER-RELATED"/>
    <property type="match status" value="1"/>
</dbReference>
<dbReference type="GO" id="GO:0016020">
    <property type="term" value="C:membrane"/>
    <property type="evidence" value="ECO:0007669"/>
    <property type="project" value="UniProtKB-SubCell"/>
</dbReference>
<keyword evidence="5" id="KW-0677">Repeat</keyword>
<feature type="transmembrane region" description="Helical" evidence="10">
    <location>
        <begin position="6"/>
        <end position="24"/>
    </location>
</feature>
<evidence type="ECO:0000256" key="2">
    <source>
        <dbReference type="ARBA" id="ARBA00006375"/>
    </source>
</evidence>
<comment type="similarity">
    <text evidence="2 9">Belongs to the mitochondrial carrier (TC 2.A.29) family.</text>
</comment>
<dbReference type="PROSITE" id="PS50920">
    <property type="entry name" value="SOLCAR"/>
    <property type="match status" value="1"/>
</dbReference>
<keyword evidence="7 8" id="KW-0472">Membrane</keyword>
<keyword evidence="4 8" id="KW-0812">Transmembrane</keyword>
<proteinExistence type="inferred from homology"/>
<evidence type="ECO:0000256" key="6">
    <source>
        <dbReference type="ARBA" id="ARBA00022989"/>
    </source>
</evidence>
<accession>A0A1I7UYG6</accession>
<keyword evidence="3 9" id="KW-0813">Transport</keyword>
<dbReference type="eggNOG" id="KOG0753">
    <property type="taxonomic scope" value="Eukaryota"/>
</dbReference>
<evidence type="ECO:0000256" key="8">
    <source>
        <dbReference type="PROSITE-ProRule" id="PRU00282"/>
    </source>
</evidence>
<dbReference type="InterPro" id="IPR023395">
    <property type="entry name" value="MCP_dom_sf"/>
</dbReference>
<keyword evidence="6 10" id="KW-1133">Transmembrane helix</keyword>
<dbReference type="InterPro" id="IPR018108">
    <property type="entry name" value="MCP_transmembrane"/>
</dbReference>
<dbReference type="Proteomes" id="UP000095282">
    <property type="component" value="Unplaced"/>
</dbReference>
<evidence type="ECO:0000256" key="7">
    <source>
        <dbReference type="ARBA" id="ARBA00023136"/>
    </source>
</evidence>
<sequence length="109" mass="12494">MNDNWLTHAVASACAGLAAAIVSLPSDVVKTRMMDQIRHELDAKMMHKKNTHVDLYKGVVDCYIKIIKNEGFFSLYKGFLPSYIRMAPWSLTFWVSYEEIRKWTGASSF</sequence>
<dbReference type="SUPFAM" id="SSF103506">
    <property type="entry name" value="Mitochondrial carrier"/>
    <property type="match status" value="1"/>
</dbReference>
<evidence type="ECO:0000256" key="3">
    <source>
        <dbReference type="ARBA" id="ARBA00022448"/>
    </source>
</evidence>
<evidence type="ECO:0000256" key="10">
    <source>
        <dbReference type="SAM" id="Phobius"/>
    </source>
</evidence>
<keyword evidence="11" id="KW-1185">Reference proteome</keyword>
<dbReference type="Gene3D" id="1.50.40.10">
    <property type="entry name" value="Mitochondrial carrier domain"/>
    <property type="match status" value="1"/>
</dbReference>
<dbReference type="WBParaSite" id="Csp11.Scaffold630.g20601.t1">
    <property type="protein sequence ID" value="Csp11.Scaffold630.g20601.t1"/>
    <property type="gene ID" value="Csp11.Scaffold630.g20601"/>
</dbReference>
<name>A0A1I7UYG6_9PELO</name>
<evidence type="ECO:0000256" key="5">
    <source>
        <dbReference type="ARBA" id="ARBA00022737"/>
    </source>
</evidence>
<comment type="subcellular location">
    <subcellularLocation>
        <location evidence="1">Membrane</location>
        <topology evidence="1">Multi-pass membrane protein</topology>
    </subcellularLocation>
</comment>
<dbReference type="InterPro" id="IPR050391">
    <property type="entry name" value="Mito_Metabolite_Transporter"/>
</dbReference>
<organism evidence="11 12">
    <name type="scientific">Caenorhabditis tropicalis</name>
    <dbReference type="NCBI Taxonomy" id="1561998"/>
    <lineage>
        <taxon>Eukaryota</taxon>
        <taxon>Metazoa</taxon>
        <taxon>Ecdysozoa</taxon>
        <taxon>Nematoda</taxon>
        <taxon>Chromadorea</taxon>
        <taxon>Rhabditida</taxon>
        <taxon>Rhabditina</taxon>
        <taxon>Rhabditomorpha</taxon>
        <taxon>Rhabditoidea</taxon>
        <taxon>Rhabditidae</taxon>
        <taxon>Peloderinae</taxon>
        <taxon>Caenorhabditis</taxon>
    </lineage>
</organism>
<evidence type="ECO:0000256" key="1">
    <source>
        <dbReference type="ARBA" id="ARBA00004141"/>
    </source>
</evidence>
<dbReference type="Pfam" id="PF00153">
    <property type="entry name" value="Mito_carr"/>
    <property type="match status" value="1"/>
</dbReference>
<protein>
    <submittedName>
        <fullName evidence="12">Mitochondrial carrier protein</fullName>
    </submittedName>
</protein>
<reference evidence="12" key="1">
    <citation type="submission" date="2016-11" db="UniProtKB">
        <authorList>
            <consortium name="WormBaseParasite"/>
        </authorList>
    </citation>
    <scope>IDENTIFICATION</scope>
</reference>